<dbReference type="RefSeq" id="WP_346177168.1">
    <property type="nucleotide sequence ID" value="NZ_BAAASD010000029.1"/>
</dbReference>
<evidence type="ECO:0000313" key="1">
    <source>
        <dbReference type="EMBL" id="GAA2359066.1"/>
    </source>
</evidence>
<reference evidence="2" key="1">
    <citation type="journal article" date="2019" name="Int. J. Syst. Evol. Microbiol.">
        <title>The Global Catalogue of Microorganisms (GCM) 10K type strain sequencing project: providing services to taxonomists for standard genome sequencing and annotation.</title>
        <authorList>
            <consortium name="The Broad Institute Genomics Platform"/>
            <consortium name="The Broad Institute Genome Sequencing Center for Infectious Disease"/>
            <person name="Wu L."/>
            <person name="Ma J."/>
        </authorList>
    </citation>
    <scope>NUCLEOTIDE SEQUENCE [LARGE SCALE GENOMIC DNA]</scope>
    <source>
        <strain evidence="2">JCM 4316</strain>
    </source>
</reference>
<protein>
    <recommendedName>
        <fullName evidence="3">PRL2-23</fullName>
    </recommendedName>
</protein>
<proteinExistence type="predicted"/>
<dbReference type="EMBL" id="BAAASD010000029">
    <property type="protein sequence ID" value="GAA2359066.1"/>
    <property type="molecule type" value="Genomic_DNA"/>
</dbReference>
<gene>
    <name evidence="1" type="ORF">GCM10010246_56260</name>
</gene>
<evidence type="ECO:0008006" key="3">
    <source>
        <dbReference type="Google" id="ProtNLM"/>
    </source>
</evidence>
<accession>A0ABP5TQK2</accession>
<organism evidence="1 2">
    <name type="scientific">Streptomyces cuspidosporus</name>
    <dbReference type="NCBI Taxonomy" id="66882"/>
    <lineage>
        <taxon>Bacteria</taxon>
        <taxon>Bacillati</taxon>
        <taxon>Actinomycetota</taxon>
        <taxon>Actinomycetes</taxon>
        <taxon>Kitasatosporales</taxon>
        <taxon>Streptomycetaceae</taxon>
        <taxon>Streptomyces</taxon>
    </lineage>
</organism>
<evidence type="ECO:0000313" key="2">
    <source>
        <dbReference type="Proteomes" id="UP001500253"/>
    </source>
</evidence>
<keyword evidence="2" id="KW-1185">Reference proteome</keyword>
<dbReference type="Proteomes" id="UP001500253">
    <property type="component" value="Unassembled WGS sequence"/>
</dbReference>
<name>A0ABP5TQK2_9ACTN</name>
<comment type="caution">
    <text evidence="1">The sequence shown here is derived from an EMBL/GenBank/DDBJ whole genome shotgun (WGS) entry which is preliminary data.</text>
</comment>
<sequence length="184" mass="19997">MLTTLVTAALTIVATLLGAIVSGRFQERAAERQVRVTHGETIRRDRLEAVTALACAASDHRRALWMRGDAVLKGASADRIETLRGESHTTRSAVTRPLVALHVLIEDPNVRDAADRMITLTYAIRQAVPTAAAGTDRETAKQRLTEAREAAKVAHDDFVNTAARYLSLAMPTSTPHPAPEEPTR</sequence>